<feature type="domain" description="Ribosome maturation factor RimM PRC barrel" evidence="7">
    <location>
        <begin position="117"/>
        <end position="187"/>
    </location>
</feature>
<keyword evidence="3 5" id="KW-0698">rRNA processing</keyword>
<evidence type="ECO:0000256" key="4">
    <source>
        <dbReference type="ARBA" id="ARBA00023186"/>
    </source>
</evidence>
<dbReference type="PANTHER" id="PTHR33692:SF1">
    <property type="entry name" value="RIBOSOME MATURATION FACTOR RIMM"/>
    <property type="match status" value="1"/>
</dbReference>
<reference evidence="9" key="1">
    <citation type="journal article" date="2019" name="Int. J. Syst. Evol. Microbiol.">
        <title>The Global Catalogue of Microorganisms (GCM) 10K type strain sequencing project: providing services to taxonomists for standard genome sequencing and annotation.</title>
        <authorList>
            <consortium name="The Broad Institute Genomics Platform"/>
            <consortium name="The Broad Institute Genome Sequencing Center for Infectious Disease"/>
            <person name="Wu L."/>
            <person name="Ma J."/>
        </authorList>
    </citation>
    <scope>NUCLEOTIDE SEQUENCE [LARGE SCALE GENOMIC DNA]</scope>
    <source>
        <strain evidence="9">NBRC 100033</strain>
    </source>
</reference>
<evidence type="ECO:0000313" key="9">
    <source>
        <dbReference type="Proteomes" id="UP001156682"/>
    </source>
</evidence>
<comment type="function">
    <text evidence="5">An accessory protein needed during the final step in the assembly of 30S ribosomal subunit, possibly for assembly of the head region. Essential for efficient processing of 16S rRNA. May be needed both before and after RbfA during the maturation of 16S rRNA. It has affinity for free ribosomal 30S subunits but not for 70S ribosomes.</text>
</comment>
<dbReference type="InterPro" id="IPR011033">
    <property type="entry name" value="PRC_barrel-like_sf"/>
</dbReference>
<evidence type="ECO:0000259" key="6">
    <source>
        <dbReference type="Pfam" id="PF01782"/>
    </source>
</evidence>
<dbReference type="InterPro" id="IPR011961">
    <property type="entry name" value="RimM"/>
</dbReference>
<evidence type="ECO:0000256" key="1">
    <source>
        <dbReference type="ARBA" id="ARBA00022490"/>
    </source>
</evidence>
<comment type="subcellular location">
    <subcellularLocation>
        <location evidence="5">Cytoplasm</location>
    </subcellularLocation>
</comment>
<dbReference type="Proteomes" id="UP001156682">
    <property type="component" value="Unassembled WGS sequence"/>
</dbReference>
<dbReference type="EMBL" id="BSOR01000015">
    <property type="protein sequence ID" value="GLR63280.1"/>
    <property type="molecule type" value="Genomic_DNA"/>
</dbReference>
<keyword evidence="1 5" id="KW-0963">Cytoplasm</keyword>
<keyword evidence="4 5" id="KW-0143">Chaperone</keyword>
<sequence>MSEVHMSGTKNQLTAQENKAELIVLGKITSVFGIKGWVKVYSYTDPMENLLKYSEWQLKHNGQSKRVRQLDGRKHGKGLIAKIEGVNTPEEARLLSGAEILLSKAKLPELPEGDYYWNQLIGLQVVNLAGQLYGKVSSLLETGANDVLVVKACSGSLDQQERLIPWLLPEVVQEVNLETAQIKVDWDADF</sequence>
<evidence type="ECO:0000256" key="2">
    <source>
        <dbReference type="ARBA" id="ARBA00022517"/>
    </source>
</evidence>
<gene>
    <name evidence="5 8" type="primary">rimM</name>
    <name evidence="8" type="ORF">GCM10007878_07150</name>
</gene>
<comment type="similarity">
    <text evidence="5">Belongs to the RimM family.</text>
</comment>
<dbReference type="Gene3D" id="2.30.30.240">
    <property type="entry name" value="PRC-barrel domain"/>
    <property type="match status" value="1"/>
</dbReference>
<dbReference type="SUPFAM" id="SSF50346">
    <property type="entry name" value="PRC-barrel domain"/>
    <property type="match status" value="1"/>
</dbReference>
<comment type="domain">
    <text evidence="5">The PRC barrel domain binds ribosomal protein uS19.</text>
</comment>
<comment type="caution">
    <text evidence="8">The sequence shown here is derived from an EMBL/GenBank/DDBJ whole genome shotgun (WGS) entry which is preliminary data.</text>
</comment>
<evidence type="ECO:0000256" key="3">
    <source>
        <dbReference type="ARBA" id="ARBA00022552"/>
    </source>
</evidence>
<feature type="domain" description="RimM N-terminal" evidence="6">
    <location>
        <begin position="25"/>
        <end position="105"/>
    </location>
</feature>
<evidence type="ECO:0000259" key="7">
    <source>
        <dbReference type="Pfam" id="PF24986"/>
    </source>
</evidence>
<dbReference type="SUPFAM" id="SSF50447">
    <property type="entry name" value="Translation proteins"/>
    <property type="match status" value="1"/>
</dbReference>
<proteinExistence type="inferred from homology"/>
<dbReference type="Pfam" id="PF01782">
    <property type="entry name" value="RimM"/>
    <property type="match status" value="1"/>
</dbReference>
<dbReference type="HAMAP" id="MF_00014">
    <property type="entry name" value="Ribosome_mat_RimM"/>
    <property type="match status" value="1"/>
</dbReference>
<dbReference type="Pfam" id="PF24986">
    <property type="entry name" value="PRC_RimM"/>
    <property type="match status" value="1"/>
</dbReference>
<accession>A0ABQ5ZT10</accession>
<keyword evidence="9" id="KW-1185">Reference proteome</keyword>
<comment type="subunit">
    <text evidence="5">Binds ribosomal protein uS19.</text>
</comment>
<evidence type="ECO:0000313" key="8">
    <source>
        <dbReference type="EMBL" id="GLR63280.1"/>
    </source>
</evidence>
<name>A0ABQ5ZT10_9GAMM</name>
<dbReference type="InterPro" id="IPR009000">
    <property type="entry name" value="Transl_B-barrel_sf"/>
</dbReference>
<evidence type="ECO:0000256" key="5">
    <source>
        <dbReference type="HAMAP-Rule" id="MF_00014"/>
    </source>
</evidence>
<dbReference type="InterPro" id="IPR002676">
    <property type="entry name" value="RimM_N"/>
</dbReference>
<dbReference type="PANTHER" id="PTHR33692">
    <property type="entry name" value="RIBOSOME MATURATION FACTOR RIMM"/>
    <property type="match status" value="1"/>
</dbReference>
<organism evidence="8 9">
    <name type="scientific">Marinospirillum insulare</name>
    <dbReference type="NCBI Taxonomy" id="217169"/>
    <lineage>
        <taxon>Bacteria</taxon>
        <taxon>Pseudomonadati</taxon>
        <taxon>Pseudomonadota</taxon>
        <taxon>Gammaproteobacteria</taxon>
        <taxon>Oceanospirillales</taxon>
        <taxon>Oceanospirillaceae</taxon>
        <taxon>Marinospirillum</taxon>
    </lineage>
</organism>
<keyword evidence="2 5" id="KW-0690">Ribosome biogenesis</keyword>
<protein>
    <recommendedName>
        <fullName evidence="5">Ribosome maturation factor RimM</fullName>
    </recommendedName>
</protein>
<dbReference type="InterPro" id="IPR036976">
    <property type="entry name" value="RimM_N_sf"/>
</dbReference>
<dbReference type="Gene3D" id="2.40.30.60">
    <property type="entry name" value="RimM"/>
    <property type="match status" value="1"/>
</dbReference>
<dbReference type="NCBIfam" id="TIGR02273">
    <property type="entry name" value="16S_RimM"/>
    <property type="match status" value="1"/>
</dbReference>
<dbReference type="InterPro" id="IPR056792">
    <property type="entry name" value="PRC_RimM"/>
</dbReference>